<feature type="non-terminal residue" evidence="1">
    <location>
        <position position="250"/>
    </location>
</feature>
<sequence length="250" mass="29248">MIKRLVIHRFRGIRQGTLENFGKINVLIGPNNSGKTAILEMLYLAGVAGRECEVLIPEVEPSAWPATTLNRVDFLYQEPMLRLRKRHNEPKVWDSSPAVLTDEYTLSVELTYIPEKDHPLRKFTLAAPPEEGGRKPVFGKRDTTRISLFRLSPHTVAVPERLLPDYFDEQDVTLENTFWVYLWEDPWVYRWDKRKPADYFSVWAIGGRLPDADHVLFFDFHTVAELFEQKFAQRAYKEVKNWESLIAYHL</sequence>
<dbReference type="Gene3D" id="3.40.50.300">
    <property type="entry name" value="P-loop containing nucleotide triphosphate hydrolases"/>
    <property type="match status" value="1"/>
</dbReference>
<accession>A0A7V5U328</accession>
<reference evidence="1" key="1">
    <citation type="journal article" date="2020" name="mSystems">
        <title>Genome- and Community-Level Interaction Insights into Carbon Utilization and Element Cycling Functions of Hydrothermarchaeota in Hydrothermal Sediment.</title>
        <authorList>
            <person name="Zhou Z."/>
            <person name="Liu Y."/>
            <person name="Xu W."/>
            <person name="Pan J."/>
            <person name="Luo Z.H."/>
            <person name="Li M."/>
        </authorList>
    </citation>
    <scope>NUCLEOTIDE SEQUENCE [LARGE SCALE GENOMIC DNA]</scope>
    <source>
        <strain evidence="1">HyVt-533</strain>
    </source>
</reference>
<dbReference type="EMBL" id="DROK01000231">
    <property type="protein sequence ID" value="HHI97754.1"/>
    <property type="molecule type" value="Genomic_DNA"/>
</dbReference>
<dbReference type="InterPro" id="IPR027417">
    <property type="entry name" value="P-loop_NTPase"/>
</dbReference>
<comment type="caution">
    <text evidence="1">The sequence shown here is derived from an EMBL/GenBank/DDBJ whole genome shotgun (WGS) entry which is preliminary data.</text>
</comment>
<dbReference type="SUPFAM" id="SSF52540">
    <property type="entry name" value="P-loop containing nucleoside triphosphate hydrolases"/>
    <property type="match status" value="1"/>
</dbReference>
<name>A0A7V5U328_9BACT</name>
<gene>
    <name evidence="1" type="ORF">ENJ96_07860</name>
</gene>
<proteinExistence type="predicted"/>
<organism evidence="1">
    <name type="scientific">Thermodesulfatator atlanticus</name>
    <dbReference type="NCBI Taxonomy" id="501497"/>
    <lineage>
        <taxon>Bacteria</taxon>
        <taxon>Pseudomonadati</taxon>
        <taxon>Thermodesulfobacteriota</taxon>
        <taxon>Thermodesulfobacteria</taxon>
        <taxon>Thermodesulfobacteriales</taxon>
        <taxon>Thermodesulfatatoraceae</taxon>
        <taxon>Thermodesulfatator</taxon>
    </lineage>
</organism>
<evidence type="ECO:0008006" key="2">
    <source>
        <dbReference type="Google" id="ProtNLM"/>
    </source>
</evidence>
<protein>
    <recommendedName>
        <fullName evidence="2">AAA domain-containing protein</fullName>
    </recommendedName>
</protein>
<dbReference type="AlphaFoldDB" id="A0A7V5U328"/>
<dbReference type="Proteomes" id="UP000886101">
    <property type="component" value="Unassembled WGS sequence"/>
</dbReference>
<evidence type="ECO:0000313" key="1">
    <source>
        <dbReference type="EMBL" id="HHI97754.1"/>
    </source>
</evidence>